<dbReference type="EMBL" id="WKFB01000059">
    <property type="protein sequence ID" value="KAF6737459.1"/>
    <property type="molecule type" value="Genomic_DNA"/>
</dbReference>
<gene>
    <name evidence="1" type="ORF">FQA47_001048</name>
</gene>
<protein>
    <submittedName>
        <fullName evidence="1">Uncharacterized protein</fullName>
    </submittedName>
</protein>
<reference evidence="1" key="1">
    <citation type="journal article" name="BMC Genomics">
        <title>Long-read sequencing and de novo genome assembly of marine medaka (Oryzias melastigma).</title>
        <authorList>
            <person name="Liang P."/>
            <person name="Saqib H.S.A."/>
            <person name="Ni X."/>
            <person name="Shen Y."/>
        </authorList>
    </citation>
    <scope>NUCLEOTIDE SEQUENCE</scope>
    <source>
        <strain evidence="1">Bigg-433</strain>
    </source>
</reference>
<proteinExistence type="predicted"/>
<sequence>MCSGVLSLSGLKSRMSPDSHVRLAVMSRSSQKIQFPTAPQGSIRRRLVQSERGLTQPRPMGGARLQVAALLSELPAALPQRQTSL</sequence>
<evidence type="ECO:0000313" key="1">
    <source>
        <dbReference type="EMBL" id="KAF6737459.1"/>
    </source>
</evidence>
<comment type="caution">
    <text evidence="1">The sequence shown here is derived from an EMBL/GenBank/DDBJ whole genome shotgun (WGS) entry which is preliminary data.</text>
</comment>
<dbReference type="Proteomes" id="UP000646548">
    <property type="component" value="Unassembled WGS sequence"/>
</dbReference>
<name>A0A834FNK0_ORYME</name>
<evidence type="ECO:0000313" key="2">
    <source>
        <dbReference type="Proteomes" id="UP000646548"/>
    </source>
</evidence>
<dbReference type="AlphaFoldDB" id="A0A834FNK0"/>
<accession>A0A834FNK0</accession>
<organism evidence="1 2">
    <name type="scientific">Oryzias melastigma</name>
    <name type="common">Marine medaka</name>
    <dbReference type="NCBI Taxonomy" id="30732"/>
    <lineage>
        <taxon>Eukaryota</taxon>
        <taxon>Metazoa</taxon>
        <taxon>Chordata</taxon>
        <taxon>Craniata</taxon>
        <taxon>Vertebrata</taxon>
        <taxon>Euteleostomi</taxon>
        <taxon>Actinopterygii</taxon>
        <taxon>Neopterygii</taxon>
        <taxon>Teleostei</taxon>
        <taxon>Neoteleostei</taxon>
        <taxon>Acanthomorphata</taxon>
        <taxon>Ovalentaria</taxon>
        <taxon>Atherinomorphae</taxon>
        <taxon>Beloniformes</taxon>
        <taxon>Adrianichthyidae</taxon>
        <taxon>Oryziinae</taxon>
        <taxon>Oryzias</taxon>
    </lineage>
</organism>